<sequence>MTVTHPHGDICVCARLSVFLWSCLACSCPRFSCGALRGCLLGTRPFFFLY</sequence>
<evidence type="ECO:0000313" key="3">
    <source>
        <dbReference type="Proteomes" id="UP000218209"/>
    </source>
</evidence>
<gene>
    <name evidence="2" type="ORF">BU14_0389s0008</name>
</gene>
<accession>A0A1X6NWR4</accession>
<protein>
    <submittedName>
        <fullName evidence="2">Uncharacterized protein</fullName>
    </submittedName>
</protein>
<feature type="signal peptide" evidence="1">
    <location>
        <begin position="1"/>
        <end position="25"/>
    </location>
</feature>
<dbReference type="EMBL" id="KV919027">
    <property type="protein sequence ID" value="OSX72985.1"/>
    <property type="molecule type" value="Genomic_DNA"/>
</dbReference>
<evidence type="ECO:0000256" key="1">
    <source>
        <dbReference type="SAM" id="SignalP"/>
    </source>
</evidence>
<organism evidence="2 3">
    <name type="scientific">Porphyra umbilicalis</name>
    <name type="common">Purple laver</name>
    <name type="synonym">Red alga</name>
    <dbReference type="NCBI Taxonomy" id="2786"/>
    <lineage>
        <taxon>Eukaryota</taxon>
        <taxon>Rhodophyta</taxon>
        <taxon>Bangiophyceae</taxon>
        <taxon>Bangiales</taxon>
        <taxon>Bangiaceae</taxon>
        <taxon>Porphyra</taxon>
    </lineage>
</organism>
<keyword evidence="1" id="KW-0732">Signal</keyword>
<reference evidence="2 3" key="1">
    <citation type="submission" date="2017-03" db="EMBL/GenBank/DDBJ databases">
        <title>WGS assembly of Porphyra umbilicalis.</title>
        <authorList>
            <person name="Brawley S.H."/>
            <person name="Blouin N.A."/>
            <person name="Ficko-Blean E."/>
            <person name="Wheeler G.L."/>
            <person name="Lohr M."/>
            <person name="Goodson H.V."/>
            <person name="Jenkins J.W."/>
            <person name="Blaby-Haas C.E."/>
            <person name="Helliwell K.E."/>
            <person name="Chan C."/>
            <person name="Marriage T."/>
            <person name="Bhattacharya D."/>
            <person name="Klein A.S."/>
            <person name="Badis Y."/>
            <person name="Brodie J."/>
            <person name="Cao Y."/>
            <person name="Collen J."/>
            <person name="Dittami S.M."/>
            <person name="Gachon C.M."/>
            <person name="Green B.R."/>
            <person name="Karpowicz S."/>
            <person name="Kim J.W."/>
            <person name="Kudahl U."/>
            <person name="Lin S."/>
            <person name="Michel G."/>
            <person name="Mittag M."/>
            <person name="Olson B.J."/>
            <person name="Pangilinan J."/>
            <person name="Peng Y."/>
            <person name="Qiu H."/>
            <person name="Shu S."/>
            <person name="Singer J.T."/>
            <person name="Smith A.G."/>
            <person name="Sprecher B.N."/>
            <person name="Wagner V."/>
            <person name="Wang W."/>
            <person name="Wang Z.-Y."/>
            <person name="Yan J."/>
            <person name="Yarish C."/>
            <person name="Zoeuner-Riek S."/>
            <person name="Zhuang Y."/>
            <person name="Zou Y."/>
            <person name="Lindquist E.A."/>
            <person name="Grimwood J."/>
            <person name="Barry K."/>
            <person name="Rokhsar D.S."/>
            <person name="Schmutz J."/>
            <person name="Stiller J.W."/>
            <person name="Grossman A.R."/>
            <person name="Prochnik S.E."/>
        </authorList>
    </citation>
    <scope>NUCLEOTIDE SEQUENCE [LARGE SCALE GENOMIC DNA]</scope>
    <source>
        <strain evidence="2">4086291</strain>
    </source>
</reference>
<name>A0A1X6NWR4_PORUM</name>
<evidence type="ECO:0000313" key="2">
    <source>
        <dbReference type="EMBL" id="OSX72985.1"/>
    </source>
</evidence>
<feature type="chain" id="PRO_5012914135" evidence="1">
    <location>
        <begin position="26"/>
        <end position="50"/>
    </location>
</feature>
<keyword evidence="3" id="KW-1185">Reference proteome</keyword>
<proteinExistence type="predicted"/>
<dbReference type="AlphaFoldDB" id="A0A1X6NWR4"/>
<dbReference type="Proteomes" id="UP000218209">
    <property type="component" value="Unassembled WGS sequence"/>
</dbReference>